<keyword evidence="2" id="KW-1185">Reference proteome</keyword>
<dbReference type="OrthoDB" id="4127516at2"/>
<accession>A0A6N7L0E1</accession>
<gene>
    <name evidence="1" type="ORF">F7Q99_36055</name>
</gene>
<evidence type="ECO:0000313" key="1">
    <source>
        <dbReference type="EMBL" id="MQS17456.1"/>
    </source>
</evidence>
<dbReference type="Proteomes" id="UP000450000">
    <property type="component" value="Unassembled WGS sequence"/>
</dbReference>
<dbReference type="AlphaFoldDB" id="A0A6N7L0E1"/>
<evidence type="ECO:0000313" key="2">
    <source>
        <dbReference type="Proteomes" id="UP000450000"/>
    </source>
</evidence>
<comment type="caution">
    <text evidence="1">The sequence shown here is derived from an EMBL/GenBank/DDBJ whole genome shotgun (WGS) entry which is preliminary data.</text>
</comment>
<sequence length="211" mass="22791">MGNPAGAPTSAEAYFQAGCRILNEDGPSGWGAARTQFEQAASRSDSEMLWRIADACQWVPSLAAHWMSRAVLSENEANGIEVDPSTLCITGGENGDALSQHFRIAVESGDHDKAVEALTAAADNRLWAVLEDGQEIPDEDFIADSDLYSPNYVGLDPSVPLVWMDCKGAVMPYMARTVLRIVRQELQNAGIHQARLFTPRPSSPADGEPTC</sequence>
<organism evidence="1 2">
    <name type="scientific">Streptomyces kaniharaensis</name>
    <dbReference type="NCBI Taxonomy" id="212423"/>
    <lineage>
        <taxon>Bacteria</taxon>
        <taxon>Bacillati</taxon>
        <taxon>Actinomycetota</taxon>
        <taxon>Actinomycetes</taxon>
        <taxon>Kitasatosporales</taxon>
        <taxon>Streptomycetaceae</taxon>
        <taxon>Streptomyces</taxon>
    </lineage>
</organism>
<dbReference type="RefSeq" id="WP_153470315.1">
    <property type="nucleotide sequence ID" value="NZ_WBOF01000004.1"/>
</dbReference>
<protein>
    <submittedName>
        <fullName evidence="1">Uncharacterized protein</fullName>
    </submittedName>
</protein>
<name>A0A6N7L0E1_9ACTN</name>
<reference evidence="1 2" key="1">
    <citation type="submission" date="2019-09" db="EMBL/GenBank/DDBJ databases">
        <title>Genome Sequences of Streptomyces kaniharaensis ATCC 21070.</title>
        <authorList>
            <person name="Zhu W."/>
            <person name="De Crecy-Lagard V."/>
            <person name="Richards N.G."/>
        </authorList>
    </citation>
    <scope>NUCLEOTIDE SEQUENCE [LARGE SCALE GENOMIC DNA]</scope>
    <source>
        <strain evidence="1 2">SF-557</strain>
    </source>
</reference>
<proteinExistence type="predicted"/>
<dbReference type="EMBL" id="WBOF01000004">
    <property type="protein sequence ID" value="MQS17456.1"/>
    <property type="molecule type" value="Genomic_DNA"/>
</dbReference>